<evidence type="ECO:0000259" key="7">
    <source>
        <dbReference type="Pfam" id="PF00288"/>
    </source>
</evidence>
<dbReference type="PANTHER" id="PTHR10457">
    <property type="entry name" value="MEVALONATE KINASE/GALACTOKINASE"/>
    <property type="match status" value="1"/>
</dbReference>
<keyword evidence="5" id="KW-0299">Galactose metabolism</keyword>
<dbReference type="InterPro" id="IPR006206">
    <property type="entry name" value="Mevalonate/galactokinase"/>
</dbReference>
<keyword evidence="5" id="KW-0119">Carbohydrate metabolism</keyword>
<dbReference type="EMBL" id="JBHSCL010000011">
    <property type="protein sequence ID" value="MFC4222033.1"/>
    <property type="molecule type" value="Genomic_DNA"/>
</dbReference>
<proteinExistence type="inferred from homology"/>
<sequence length="393" mass="43913">MIKNTNLMEDRIKESLKKAEVTYDLEVSSPGRVNLIGEHTDYNDGFVLPAAIDKRIFMRFRANGSRTRCTVKSKGFDSVLVVDLSKMDRGTEGWHNYVLGVLDEIQLLTAGLRGFDCEMETDIPVGSGVSSSAALECGLAFGLNELFGLGLDRWQMIKLGQRAEHNFVGTQCGIMDQFSSVMGRKDHSMLLDCRSLDFEYIPTHMAPYVILMLNTNVKHNLSTSAYNDRKQESSSGLKIVAERHGVPNSFREITLDMVNGCREDLGELRYRRCSYVLEENQRVLEAVECLKNNDLTSLGKLLYESHRGQREKYEISCPELDFLVDFSRDWEEVLGARMVGGGFGGCTLNIVHRDAVDSFVDAASEAYKKKFSIGLSPFQTVPSEGTAIINGHG</sequence>
<dbReference type="PRINTS" id="PR00473">
    <property type="entry name" value="GALCTOKINASE"/>
</dbReference>
<reference evidence="11" key="1">
    <citation type="journal article" date="2019" name="Int. J. Syst. Evol. Microbiol.">
        <title>The Global Catalogue of Microorganisms (GCM) 10K type strain sequencing project: providing services to taxonomists for standard genome sequencing and annotation.</title>
        <authorList>
            <consortium name="The Broad Institute Genomics Platform"/>
            <consortium name="The Broad Institute Genome Sequencing Center for Infectious Disease"/>
            <person name="Wu L."/>
            <person name="Ma J."/>
        </authorList>
    </citation>
    <scope>NUCLEOTIDE SEQUENCE [LARGE SCALE GENOMIC DNA]</scope>
    <source>
        <strain evidence="11">CGMCC 1.15774</strain>
    </source>
</reference>
<keyword evidence="11" id="KW-1185">Reference proteome</keyword>
<dbReference type="InterPro" id="IPR036554">
    <property type="entry name" value="GHMP_kinase_C_sf"/>
</dbReference>
<evidence type="ECO:0000256" key="4">
    <source>
        <dbReference type="ARBA" id="ARBA00022840"/>
    </source>
</evidence>
<dbReference type="InterPro" id="IPR006204">
    <property type="entry name" value="GHMP_kinase_N_dom"/>
</dbReference>
<dbReference type="PANTHER" id="PTHR10457:SF7">
    <property type="entry name" value="GALACTOKINASE-RELATED"/>
    <property type="match status" value="1"/>
</dbReference>
<dbReference type="InterPro" id="IPR013750">
    <property type="entry name" value="GHMP_kinase_C_dom"/>
</dbReference>
<keyword evidence="2" id="KW-0547">Nucleotide-binding</keyword>
<accession>A0ABV8PPG2</accession>
<protein>
    <recommendedName>
        <fullName evidence="6">Galactokinase</fullName>
        <ecNumber evidence="6">2.7.1.6</ecNumber>
    </recommendedName>
</protein>
<dbReference type="InterPro" id="IPR019539">
    <property type="entry name" value="GalKase_N"/>
</dbReference>
<feature type="domain" description="GHMP kinase C-terminal" evidence="8">
    <location>
        <begin position="287"/>
        <end position="368"/>
    </location>
</feature>
<feature type="domain" description="Galactokinase N-terminal" evidence="9">
    <location>
        <begin position="27"/>
        <end position="58"/>
    </location>
</feature>
<dbReference type="SUPFAM" id="SSF54211">
    <property type="entry name" value="Ribosomal protein S5 domain 2-like"/>
    <property type="match status" value="1"/>
</dbReference>
<dbReference type="Pfam" id="PF10509">
    <property type="entry name" value="GalKase_gal_bdg"/>
    <property type="match status" value="1"/>
</dbReference>
<evidence type="ECO:0000259" key="9">
    <source>
        <dbReference type="Pfam" id="PF10509"/>
    </source>
</evidence>
<evidence type="ECO:0000256" key="6">
    <source>
        <dbReference type="NCBIfam" id="TIGR00131"/>
    </source>
</evidence>
<evidence type="ECO:0000256" key="3">
    <source>
        <dbReference type="ARBA" id="ARBA00022777"/>
    </source>
</evidence>
<name>A0ABV8PPG2_9FLAO</name>
<dbReference type="NCBIfam" id="TIGR00131">
    <property type="entry name" value="gal_kin"/>
    <property type="match status" value="1"/>
</dbReference>
<dbReference type="InterPro" id="IPR020568">
    <property type="entry name" value="Ribosomal_Su5_D2-typ_SF"/>
</dbReference>
<evidence type="ECO:0000256" key="1">
    <source>
        <dbReference type="ARBA" id="ARBA00006566"/>
    </source>
</evidence>
<dbReference type="InterPro" id="IPR000705">
    <property type="entry name" value="Galactokinase"/>
</dbReference>
<feature type="domain" description="GHMP kinase N-terminal" evidence="7">
    <location>
        <begin position="96"/>
        <end position="183"/>
    </location>
</feature>
<dbReference type="PIRSF" id="PIRSF000530">
    <property type="entry name" value="Galactokinase"/>
    <property type="match status" value="1"/>
</dbReference>
<evidence type="ECO:0000313" key="10">
    <source>
        <dbReference type="EMBL" id="MFC4222033.1"/>
    </source>
</evidence>
<comment type="caution">
    <text evidence="10">The sequence shown here is derived from an EMBL/GenBank/DDBJ whole genome shotgun (WGS) entry which is preliminary data.</text>
</comment>
<dbReference type="InterPro" id="IPR014721">
    <property type="entry name" value="Ribsml_uS5_D2-typ_fold_subgr"/>
</dbReference>
<comment type="similarity">
    <text evidence="1">Belongs to the GHMP kinase family. GalK subfamily.</text>
</comment>
<dbReference type="EC" id="2.7.1.6" evidence="6"/>
<dbReference type="SUPFAM" id="SSF55060">
    <property type="entry name" value="GHMP Kinase, C-terminal domain"/>
    <property type="match status" value="1"/>
</dbReference>
<dbReference type="GO" id="GO:0004335">
    <property type="term" value="F:galactokinase activity"/>
    <property type="evidence" value="ECO:0007669"/>
    <property type="project" value="UniProtKB-EC"/>
</dbReference>
<evidence type="ECO:0000256" key="2">
    <source>
        <dbReference type="ARBA" id="ARBA00022741"/>
    </source>
</evidence>
<dbReference type="Gene3D" id="3.30.230.10">
    <property type="match status" value="1"/>
</dbReference>
<dbReference type="Gene3D" id="3.30.70.890">
    <property type="entry name" value="GHMP kinase, C-terminal domain"/>
    <property type="match status" value="1"/>
</dbReference>
<evidence type="ECO:0000256" key="5">
    <source>
        <dbReference type="ARBA" id="ARBA00023144"/>
    </source>
</evidence>
<gene>
    <name evidence="10" type="primary">galK</name>
    <name evidence="10" type="ORF">ACFOWS_17905</name>
</gene>
<dbReference type="Pfam" id="PF00288">
    <property type="entry name" value="GHMP_kinases_N"/>
    <property type="match status" value="1"/>
</dbReference>
<organism evidence="10 11">
    <name type="scientific">Flagellimonas marina</name>
    <dbReference type="NCBI Taxonomy" id="1775168"/>
    <lineage>
        <taxon>Bacteria</taxon>
        <taxon>Pseudomonadati</taxon>
        <taxon>Bacteroidota</taxon>
        <taxon>Flavobacteriia</taxon>
        <taxon>Flavobacteriales</taxon>
        <taxon>Flavobacteriaceae</taxon>
        <taxon>Flagellimonas</taxon>
    </lineage>
</organism>
<evidence type="ECO:0000259" key="8">
    <source>
        <dbReference type="Pfam" id="PF08544"/>
    </source>
</evidence>
<dbReference type="PRINTS" id="PR00959">
    <property type="entry name" value="MEVGALKINASE"/>
</dbReference>
<dbReference type="InterPro" id="IPR019741">
    <property type="entry name" value="Galactokinase_CS"/>
</dbReference>
<dbReference type="Pfam" id="PF08544">
    <property type="entry name" value="GHMP_kinases_C"/>
    <property type="match status" value="1"/>
</dbReference>
<dbReference type="Proteomes" id="UP001595841">
    <property type="component" value="Unassembled WGS sequence"/>
</dbReference>
<dbReference type="PROSITE" id="PS00106">
    <property type="entry name" value="GALACTOKINASE"/>
    <property type="match status" value="1"/>
</dbReference>
<keyword evidence="4" id="KW-0067">ATP-binding</keyword>
<evidence type="ECO:0000313" key="11">
    <source>
        <dbReference type="Proteomes" id="UP001595841"/>
    </source>
</evidence>
<keyword evidence="10" id="KW-0808">Transferase</keyword>
<keyword evidence="3" id="KW-0418">Kinase</keyword>